<proteinExistence type="predicted"/>
<organism evidence="1 2">
    <name type="scientific">Ruminococcus difficilis</name>
    <dbReference type="NCBI Taxonomy" id="2763069"/>
    <lineage>
        <taxon>Bacteria</taxon>
        <taxon>Bacillati</taxon>
        <taxon>Bacillota</taxon>
        <taxon>Clostridia</taxon>
        <taxon>Eubacteriales</taxon>
        <taxon>Oscillospiraceae</taxon>
        <taxon>Ruminococcus</taxon>
    </lineage>
</organism>
<gene>
    <name evidence="1" type="ORF">JKK62_04650</name>
</gene>
<keyword evidence="2" id="KW-1185">Reference proteome</keyword>
<dbReference type="Proteomes" id="UP000633365">
    <property type="component" value="Unassembled WGS sequence"/>
</dbReference>
<dbReference type="AlphaFoldDB" id="A0A934TYY6"/>
<name>A0A934TYY6_9FIRM</name>
<evidence type="ECO:0000313" key="2">
    <source>
        <dbReference type="Proteomes" id="UP000633365"/>
    </source>
</evidence>
<dbReference type="RefSeq" id="WP_207752136.1">
    <property type="nucleotide sequence ID" value="NZ_JAEQMG010000047.1"/>
</dbReference>
<reference evidence="1" key="1">
    <citation type="submission" date="2021-01" db="EMBL/GenBank/DDBJ databases">
        <title>Genome public.</title>
        <authorList>
            <person name="Liu C."/>
            <person name="Sun Q."/>
        </authorList>
    </citation>
    <scope>NUCLEOTIDE SEQUENCE</scope>
    <source>
        <strain evidence="1">M6</strain>
    </source>
</reference>
<protein>
    <submittedName>
        <fullName evidence="1">Uncharacterized protein</fullName>
    </submittedName>
</protein>
<dbReference type="EMBL" id="JAEQMG010000047">
    <property type="protein sequence ID" value="MBK6087945.1"/>
    <property type="molecule type" value="Genomic_DNA"/>
</dbReference>
<comment type="caution">
    <text evidence="1">The sequence shown here is derived from an EMBL/GenBank/DDBJ whole genome shotgun (WGS) entry which is preliminary data.</text>
</comment>
<accession>A0A934TYY6</accession>
<sequence length="67" mass="7821">MIKAITIICNKPILQIVYVYITEVRSEFEKTKRGLKHLLFSKKSNQAGAIKTMYKYIDSKFAIPNQR</sequence>
<evidence type="ECO:0000313" key="1">
    <source>
        <dbReference type="EMBL" id="MBK6087945.1"/>
    </source>
</evidence>